<dbReference type="PANTHER" id="PTHR14917">
    <property type="entry name" value="SPERMATOGENESIS-ASSOCIATED PROTEIN 7"/>
    <property type="match status" value="1"/>
</dbReference>
<evidence type="ECO:0000313" key="3">
    <source>
        <dbReference type="Proteomes" id="UP000693946"/>
    </source>
</evidence>
<dbReference type="Pfam" id="PF15244">
    <property type="entry name" value="HSD3"/>
    <property type="match status" value="1"/>
</dbReference>
<dbReference type="GO" id="GO:0045494">
    <property type="term" value="P:photoreceptor cell maintenance"/>
    <property type="evidence" value="ECO:0007669"/>
    <property type="project" value="TreeGrafter"/>
</dbReference>
<organism evidence="2 3">
    <name type="scientific">Solea senegalensis</name>
    <name type="common">Senegalese sole</name>
    <dbReference type="NCBI Taxonomy" id="28829"/>
    <lineage>
        <taxon>Eukaryota</taxon>
        <taxon>Metazoa</taxon>
        <taxon>Chordata</taxon>
        <taxon>Craniata</taxon>
        <taxon>Vertebrata</taxon>
        <taxon>Euteleostomi</taxon>
        <taxon>Actinopterygii</taxon>
        <taxon>Neopterygii</taxon>
        <taxon>Teleostei</taxon>
        <taxon>Neoteleostei</taxon>
        <taxon>Acanthomorphata</taxon>
        <taxon>Carangaria</taxon>
        <taxon>Pleuronectiformes</taxon>
        <taxon>Pleuronectoidei</taxon>
        <taxon>Soleidae</taxon>
        <taxon>Solea</taxon>
    </lineage>
</organism>
<feature type="region of interest" description="Disordered" evidence="1">
    <location>
        <begin position="39"/>
        <end position="63"/>
    </location>
</feature>
<gene>
    <name evidence="2" type="ORF">JOB18_002103</name>
</gene>
<dbReference type="InterPro" id="IPR029357">
    <property type="entry name" value="SPATA7"/>
</dbReference>
<feature type="compositionally biased region" description="Polar residues" evidence="1">
    <location>
        <begin position="292"/>
        <end position="307"/>
    </location>
</feature>
<feature type="region of interest" description="Disordered" evidence="1">
    <location>
        <begin position="284"/>
        <end position="319"/>
    </location>
</feature>
<dbReference type="EMBL" id="JAGKHQ010000008">
    <property type="protein sequence ID" value="KAG7509691.1"/>
    <property type="molecule type" value="Genomic_DNA"/>
</dbReference>
<comment type="caution">
    <text evidence="2">The sequence shown here is derived from an EMBL/GenBank/DDBJ whole genome shotgun (WGS) entry which is preliminary data.</text>
</comment>
<feature type="region of interest" description="Disordered" evidence="1">
    <location>
        <begin position="542"/>
        <end position="567"/>
    </location>
</feature>
<dbReference type="GO" id="GO:0005930">
    <property type="term" value="C:axoneme"/>
    <property type="evidence" value="ECO:0007669"/>
    <property type="project" value="TreeGrafter"/>
</dbReference>
<dbReference type="GO" id="GO:0000226">
    <property type="term" value="P:microtubule cytoskeleton organization"/>
    <property type="evidence" value="ECO:0007669"/>
    <property type="project" value="TreeGrafter"/>
</dbReference>
<keyword evidence="3" id="KW-1185">Reference proteome</keyword>
<protein>
    <recommendedName>
        <fullName evidence="4">Spermatogenesis associated 7</fullName>
    </recommendedName>
</protein>
<dbReference type="GO" id="GO:0120206">
    <property type="term" value="C:photoreceptor distal connecting cilium"/>
    <property type="evidence" value="ECO:0007669"/>
    <property type="project" value="TreeGrafter"/>
</dbReference>
<dbReference type="GO" id="GO:0120200">
    <property type="term" value="C:rod photoreceptor outer segment"/>
    <property type="evidence" value="ECO:0007669"/>
    <property type="project" value="TreeGrafter"/>
</dbReference>
<dbReference type="Proteomes" id="UP000693946">
    <property type="component" value="Linkage Group LG16"/>
</dbReference>
<name>A0AAV6RWT2_SOLSE</name>
<proteinExistence type="predicted"/>
<feature type="region of interest" description="Disordered" evidence="1">
    <location>
        <begin position="176"/>
        <end position="200"/>
    </location>
</feature>
<accession>A0AAV6RWT2</accession>
<evidence type="ECO:0008006" key="4">
    <source>
        <dbReference type="Google" id="ProtNLM"/>
    </source>
</evidence>
<dbReference type="AlphaFoldDB" id="A0AAV6RWT2"/>
<sequence length="623" mass="70149">MSCALSCWDVSELHSLCPGIFTRKMGYAECDCIMESRTGSVSSGLGSSTGRRGQTVKSSPFCPRSSSKLTQSIVRDHMVSHYKKVYSAKAAIDTSVPKSMIHSVKYNDHIRQDRFRKGGRPQSAHSLSQNDSRASCFLAQSRLSLQYEDNSYLCSRASMASSSKFRTSFHAKDVVKVEHSHHSRPASQSKSRSPESALRRKQSVCSLSASGAQSFCKTFRDPVQKTYSGDLLQKHSQHFTHPKPFTPKTLKTDKSSYLEKYRYYRAPLRKPTQDCNDYTLMQQETSDRGTKTTECTQEFDQPSQGSVTEHEWSEDESNGTYLLASRQKSRINKSRDYSFFDSSSRTSPENKKSLSRKKASAEEEELKYLEFISAVTEDILSRRHISDRVLGRVIKHHIDMNRHRLDEGKMLHLLAVLRKDFEEPTNTTTSNTELEKRESDLLDSLQPFLESGGEQVRTKEDDDVFSYASLIKQCDSPNFTDALLVSTPVCSPDRTASPITTNEKDQESDNQEKLISSPCLSEHLPENTGVSEEVVHQNEIGNSNTATDEEVSHENREHTSVTSDEILNQDQAEVSHDGRSQELEDLGRHLSESLHVSSNNSVNVETTNEQHVSTVASVSDDEF</sequence>
<evidence type="ECO:0000256" key="1">
    <source>
        <dbReference type="SAM" id="MobiDB-lite"/>
    </source>
</evidence>
<feature type="compositionally biased region" description="Basic and acidic residues" evidence="1">
    <location>
        <begin position="502"/>
        <end position="512"/>
    </location>
</feature>
<dbReference type="PANTHER" id="PTHR14917:SF4">
    <property type="entry name" value="SPERMATOGENESIS-ASSOCIATED 7"/>
    <property type="match status" value="1"/>
</dbReference>
<evidence type="ECO:0000313" key="2">
    <source>
        <dbReference type="EMBL" id="KAG7509691.1"/>
    </source>
</evidence>
<feature type="compositionally biased region" description="Low complexity" evidence="1">
    <location>
        <begin position="39"/>
        <end position="55"/>
    </location>
</feature>
<feature type="region of interest" description="Disordered" evidence="1">
    <location>
        <begin position="598"/>
        <end position="623"/>
    </location>
</feature>
<feature type="compositionally biased region" description="Basic and acidic residues" evidence="1">
    <location>
        <begin position="550"/>
        <end position="559"/>
    </location>
</feature>
<reference evidence="2 3" key="1">
    <citation type="journal article" date="2021" name="Sci. Rep.">
        <title>Chromosome anchoring in Senegalese sole (Solea senegalensis) reveals sex-associated markers and genome rearrangements in flatfish.</title>
        <authorList>
            <person name="Guerrero-Cozar I."/>
            <person name="Gomez-Garrido J."/>
            <person name="Berbel C."/>
            <person name="Martinez-Blanch J.F."/>
            <person name="Alioto T."/>
            <person name="Claros M.G."/>
            <person name="Gagnaire P.A."/>
            <person name="Manchado M."/>
        </authorList>
    </citation>
    <scope>NUCLEOTIDE SEQUENCE [LARGE SCALE GENOMIC DNA]</scope>
    <source>
        <strain evidence="2">Sse05_10M</strain>
    </source>
</reference>
<feature type="compositionally biased region" description="Low complexity" evidence="1">
    <location>
        <begin position="598"/>
        <end position="609"/>
    </location>
</feature>
<feature type="region of interest" description="Disordered" evidence="1">
    <location>
        <begin position="489"/>
        <end position="515"/>
    </location>
</feature>
<dbReference type="GO" id="GO:0036064">
    <property type="term" value="C:ciliary basal body"/>
    <property type="evidence" value="ECO:0007669"/>
    <property type="project" value="TreeGrafter"/>
</dbReference>
<feature type="region of interest" description="Disordered" evidence="1">
    <location>
        <begin position="338"/>
        <end position="359"/>
    </location>
</feature>